<accession>A0A914XNE9</accession>
<proteinExistence type="predicted"/>
<dbReference type="Proteomes" id="UP000887566">
    <property type="component" value="Unplaced"/>
</dbReference>
<keyword evidence="1" id="KW-1185">Reference proteome</keyword>
<dbReference type="AlphaFoldDB" id="A0A914XNE9"/>
<name>A0A914XNE9_9BILA</name>
<protein>
    <submittedName>
        <fullName evidence="2">Uncharacterized protein</fullName>
    </submittedName>
</protein>
<reference evidence="2" key="1">
    <citation type="submission" date="2022-11" db="UniProtKB">
        <authorList>
            <consortium name="WormBaseParasite"/>
        </authorList>
    </citation>
    <scope>IDENTIFICATION</scope>
</reference>
<organism evidence="1 2">
    <name type="scientific">Plectus sambesii</name>
    <dbReference type="NCBI Taxonomy" id="2011161"/>
    <lineage>
        <taxon>Eukaryota</taxon>
        <taxon>Metazoa</taxon>
        <taxon>Ecdysozoa</taxon>
        <taxon>Nematoda</taxon>
        <taxon>Chromadorea</taxon>
        <taxon>Plectida</taxon>
        <taxon>Plectina</taxon>
        <taxon>Plectoidea</taxon>
        <taxon>Plectidae</taxon>
        <taxon>Plectus</taxon>
    </lineage>
</organism>
<sequence>MYSDNSYLFQLFSALGRHAVQSEAADSPMSFISSALGYILLINVICYQSCSAVYPSQSIVYLNERPFDQLDGSTYEMDKRSFDRVGGGGFGLMGKRSFDRLEGGGFGFGKRSFDRLGGGGFGLVGKRSFDRVGGGGFGLMGKRSLDRIEGGS</sequence>
<evidence type="ECO:0000313" key="1">
    <source>
        <dbReference type="Proteomes" id="UP000887566"/>
    </source>
</evidence>
<dbReference type="WBParaSite" id="PSAMB.scaffold9743size4668.g32702.t1">
    <property type="protein sequence ID" value="PSAMB.scaffold9743size4668.g32702.t1"/>
    <property type="gene ID" value="PSAMB.scaffold9743size4668.g32702"/>
</dbReference>
<evidence type="ECO:0000313" key="2">
    <source>
        <dbReference type="WBParaSite" id="PSAMB.scaffold9743size4668.g32702.t1"/>
    </source>
</evidence>